<dbReference type="Gene3D" id="1.25.40.10">
    <property type="entry name" value="Tetratricopeptide repeat domain"/>
    <property type="match status" value="1"/>
</dbReference>
<sequence>MSPPPEELLKIGSTALKQCNYHQAIQALEAFCQRASPDTPGYTQAQMWLVRAYKGNGNSAPAIALCPISVMVNSKSISPSI</sequence>
<keyword evidence="2" id="KW-1185">Reference proteome</keyword>
<reference evidence="1 2" key="1">
    <citation type="journal article" date="2014" name="Mol. Ecol.">
        <title>Evolution of Synechococcus.</title>
        <authorList>
            <person name="Dvorak P."/>
            <person name="Casamatta D."/>
            <person name="Hasler P."/>
            <person name="Poulickova A."/>
            <person name="Ondrej V."/>
            <person name="Sanges R."/>
        </authorList>
    </citation>
    <scope>NUCLEOTIDE SEQUENCE [LARGE SCALE GENOMIC DNA]</scope>
    <source>
        <strain evidence="1 2">CAUP A 1101</strain>
    </source>
</reference>
<proteinExistence type="predicted"/>
<comment type="caution">
    <text evidence="1">The sequence shown here is derived from an EMBL/GenBank/DDBJ whole genome shotgun (WGS) entry which is preliminary data.</text>
</comment>
<evidence type="ECO:0008006" key="3">
    <source>
        <dbReference type="Google" id="ProtNLM"/>
    </source>
</evidence>
<dbReference type="InterPro" id="IPR011990">
    <property type="entry name" value="TPR-like_helical_dom_sf"/>
</dbReference>
<dbReference type="AlphaFoldDB" id="A0A098TJY7"/>
<evidence type="ECO:0000313" key="2">
    <source>
        <dbReference type="Proteomes" id="UP000030170"/>
    </source>
</evidence>
<accession>A0A098TJY7</accession>
<dbReference type="STRING" id="1497020.DO97_11705"/>
<organism evidence="1 2">
    <name type="scientific">Neosynechococcus sphagnicola sy1</name>
    <dbReference type="NCBI Taxonomy" id="1497020"/>
    <lineage>
        <taxon>Bacteria</taxon>
        <taxon>Bacillati</taxon>
        <taxon>Cyanobacteriota</taxon>
        <taxon>Cyanophyceae</taxon>
        <taxon>Neosynechococcales</taxon>
        <taxon>Neosynechococcaceae</taxon>
        <taxon>Neosynechococcus</taxon>
    </lineage>
</organism>
<dbReference type="Proteomes" id="UP000030170">
    <property type="component" value="Unassembled WGS sequence"/>
</dbReference>
<protein>
    <recommendedName>
        <fullName evidence="3">Outer membrane lipoprotein BamD-like domain-containing protein</fullName>
    </recommendedName>
</protein>
<dbReference type="EMBL" id="JJML01000035">
    <property type="protein sequence ID" value="KGF72157.1"/>
    <property type="molecule type" value="Genomic_DNA"/>
</dbReference>
<dbReference type="RefSeq" id="WP_036534635.1">
    <property type="nucleotide sequence ID" value="NZ_JJML01000035.1"/>
</dbReference>
<evidence type="ECO:0000313" key="1">
    <source>
        <dbReference type="EMBL" id="KGF72157.1"/>
    </source>
</evidence>
<name>A0A098TJY7_9CYAN</name>
<gene>
    <name evidence="1" type="ORF">DO97_11705</name>
</gene>